<dbReference type="WBParaSite" id="TCLT_0000395001-mRNA-1">
    <property type="protein sequence ID" value="TCLT_0000395001-mRNA-1"/>
    <property type="gene ID" value="TCLT_0000395001"/>
</dbReference>
<evidence type="ECO:0000256" key="1">
    <source>
        <dbReference type="ARBA" id="ARBA00022741"/>
    </source>
</evidence>
<reference evidence="7 8" key="2">
    <citation type="submission" date="2018-11" db="EMBL/GenBank/DDBJ databases">
        <authorList>
            <consortium name="Pathogen Informatics"/>
        </authorList>
    </citation>
    <scope>NUCLEOTIDE SEQUENCE [LARGE SCALE GENOMIC DNA]</scope>
</reference>
<dbReference type="GO" id="GO:0003676">
    <property type="term" value="F:nucleic acid binding"/>
    <property type="evidence" value="ECO:0007669"/>
    <property type="project" value="InterPro"/>
</dbReference>
<dbReference type="CDD" id="cd00268">
    <property type="entry name" value="DEADc"/>
    <property type="match status" value="1"/>
</dbReference>
<dbReference type="OrthoDB" id="10256233at2759"/>
<keyword evidence="3" id="KW-0347">Helicase</keyword>
<reference evidence="9" key="1">
    <citation type="submission" date="2017-02" db="UniProtKB">
        <authorList>
            <consortium name="WormBaseParasite"/>
        </authorList>
    </citation>
    <scope>IDENTIFICATION</scope>
</reference>
<dbReference type="AlphaFoldDB" id="A0A0N5CUK3"/>
<evidence type="ECO:0000256" key="2">
    <source>
        <dbReference type="ARBA" id="ARBA00022801"/>
    </source>
</evidence>
<dbReference type="PANTHER" id="PTHR47959">
    <property type="entry name" value="ATP-DEPENDENT RNA HELICASE RHLE-RELATED"/>
    <property type="match status" value="1"/>
</dbReference>
<evidence type="ECO:0000259" key="6">
    <source>
        <dbReference type="PROSITE" id="PS51194"/>
    </source>
</evidence>
<accession>A0A0N5CUK3</accession>
<dbReference type="GO" id="GO:0005524">
    <property type="term" value="F:ATP binding"/>
    <property type="evidence" value="ECO:0007669"/>
    <property type="project" value="UniProtKB-KW"/>
</dbReference>
<dbReference type="GO" id="GO:0003724">
    <property type="term" value="F:RNA helicase activity"/>
    <property type="evidence" value="ECO:0007669"/>
    <property type="project" value="TreeGrafter"/>
</dbReference>
<dbReference type="InterPro" id="IPR001650">
    <property type="entry name" value="Helicase_C-like"/>
</dbReference>
<dbReference type="InterPro" id="IPR044742">
    <property type="entry name" value="DEAD/DEAH_RhlB"/>
</dbReference>
<dbReference type="PROSITE" id="PS51192">
    <property type="entry name" value="HELICASE_ATP_BIND_1"/>
    <property type="match status" value="1"/>
</dbReference>
<sequence length="547" mass="61901">MLWIRTQFAAIRFYSIGVAMSAANARLSATHKTGKRKKPADSFGTLSSFGKKLIPVKLRSKQMGSISDDYQSEFENSQDEEEGWTSNFLRSKFKENNSALPVITEPVAFGRKNRLKQARKEKAEQEYQKLYGVDRSTAKVVIDCARKDYNHYENMKYPPGNIELHPSFSRDEAFSWDENIGFLDPVIISNVRECGFRMPTVIQRRSFRAFKSAAHLLITAETGSGKTVAYAAPLLSILKNTMDRLAKCIVFVPTHALRLQTSFMIENLAKNTGIKIIGGNEDCQKENLNNVEDWDVLVTTPGLSPKFCSTSAVDYVVLDEADMLLDDSFLDDMLSLLRVIKIKHSALDENVTDGARLIFSSATCPDKLREIATNIVNDRHLYCVKTENLHLIMPHVKQTFIRIREMDKLDKLKEMIQKGFSLSSGQTLIFCKNSESASFVSTSLSKFGIENAFLTGGHQVIHTIDNMRSGKTRIIVATDVASRGLDLPHLRHVVNYDFPRQISDYIHRCGRIGRVGSLHKCLITSFVRRAWEVKHVNTIEVSFFFCR</sequence>
<dbReference type="InterPro" id="IPR011545">
    <property type="entry name" value="DEAD/DEAH_box_helicase_dom"/>
</dbReference>
<protein>
    <submittedName>
        <fullName evidence="9">RNA helicase</fullName>
    </submittedName>
</protein>
<dbReference type="OMA" id="SFVRRAW"/>
<dbReference type="Pfam" id="PF00271">
    <property type="entry name" value="Helicase_C"/>
    <property type="match status" value="1"/>
</dbReference>
<gene>
    <name evidence="7" type="ORF">TCLT_LOCUS3939</name>
</gene>
<dbReference type="Pfam" id="PF00270">
    <property type="entry name" value="DEAD"/>
    <property type="match status" value="1"/>
</dbReference>
<dbReference type="PANTHER" id="PTHR47959:SF1">
    <property type="entry name" value="ATP-DEPENDENT RNA HELICASE DBPA"/>
    <property type="match status" value="1"/>
</dbReference>
<dbReference type="SMART" id="SM00490">
    <property type="entry name" value="HELICc"/>
    <property type="match status" value="1"/>
</dbReference>
<name>A0A0N5CUK3_THECL</name>
<evidence type="ECO:0000313" key="8">
    <source>
        <dbReference type="Proteomes" id="UP000276776"/>
    </source>
</evidence>
<dbReference type="GO" id="GO:0005829">
    <property type="term" value="C:cytosol"/>
    <property type="evidence" value="ECO:0007669"/>
    <property type="project" value="TreeGrafter"/>
</dbReference>
<dbReference type="EMBL" id="UYYF01004270">
    <property type="protein sequence ID" value="VDN00974.1"/>
    <property type="molecule type" value="Genomic_DNA"/>
</dbReference>
<evidence type="ECO:0000259" key="5">
    <source>
        <dbReference type="PROSITE" id="PS51192"/>
    </source>
</evidence>
<dbReference type="Gene3D" id="3.40.50.300">
    <property type="entry name" value="P-loop containing nucleotide triphosphate hydrolases"/>
    <property type="match status" value="2"/>
</dbReference>
<keyword evidence="2" id="KW-0378">Hydrolase</keyword>
<dbReference type="InterPro" id="IPR050079">
    <property type="entry name" value="DEAD_box_RNA_helicase"/>
</dbReference>
<dbReference type="GO" id="GO:0016787">
    <property type="term" value="F:hydrolase activity"/>
    <property type="evidence" value="ECO:0007669"/>
    <property type="project" value="UniProtKB-KW"/>
</dbReference>
<dbReference type="InterPro" id="IPR014001">
    <property type="entry name" value="Helicase_ATP-bd"/>
</dbReference>
<dbReference type="Proteomes" id="UP000276776">
    <property type="component" value="Unassembled WGS sequence"/>
</dbReference>
<proteinExistence type="predicted"/>
<feature type="domain" description="Helicase ATP-binding" evidence="5">
    <location>
        <begin position="207"/>
        <end position="382"/>
    </location>
</feature>
<organism evidence="9">
    <name type="scientific">Thelazia callipaeda</name>
    <name type="common">Oriental eyeworm</name>
    <name type="synonym">Parasitic nematode</name>
    <dbReference type="NCBI Taxonomy" id="103827"/>
    <lineage>
        <taxon>Eukaryota</taxon>
        <taxon>Metazoa</taxon>
        <taxon>Ecdysozoa</taxon>
        <taxon>Nematoda</taxon>
        <taxon>Chromadorea</taxon>
        <taxon>Rhabditida</taxon>
        <taxon>Spirurina</taxon>
        <taxon>Spiruromorpha</taxon>
        <taxon>Thelazioidea</taxon>
        <taxon>Thelaziidae</taxon>
        <taxon>Thelazia</taxon>
    </lineage>
</organism>
<dbReference type="InterPro" id="IPR027417">
    <property type="entry name" value="P-loop_NTPase"/>
</dbReference>
<dbReference type="STRING" id="103827.A0A0N5CUK3"/>
<keyword evidence="8" id="KW-1185">Reference proteome</keyword>
<keyword evidence="4" id="KW-0067">ATP-binding</keyword>
<evidence type="ECO:0000313" key="7">
    <source>
        <dbReference type="EMBL" id="VDN00974.1"/>
    </source>
</evidence>
<keyword evidence="1" id="KW-0547">Nucleotide-binding</keyword>
<evidence type="ECO:0000256" key="3">
    <source>
        <dbReference type="ARBA" id="ARBA00022806"/>
    </source>
</evidence>
<evidence type="ECO:0000256" key="4">
    <source>
        <dbReference type="ARBA" id="ARBA00022840"/>
    </source>
</evidence>
<dbReference type="CDD" id="cd18787">
    <property type="entry name" value="SF2_C_DEAD"/>
    <property type="match status" value="1"/>
</dbReference>
<evidence type="ECO:0000313" key="9">
    <source>
        <dbReference type="WBParaSite" id="TCLT_0000395001-mRNA-1"/>
    </source>
</evidence>
<dbReference type="SUPFAM" id="SSF52540">
    <property type="entry name" value="P-loop containing nucleoside triphosphate hydrolases"/>
    <property type="match status" value="1"/>
</dbReference>
<dbReference type="SMART" id="SM00487">
    <property type="entry name" value="DEXDc"/>
    <property type="match status" value="1"/>
</dbReference>
<feature type="domain" description="Helicase C-terminal" evidence="6">
    <location>
        <begin position="408"/>
        <end position="547"/>
    </location>
</feature>
<dbReference type="PROSITE" id="PS51194">
    <property type="entry name" value="HELICASE_CTER"/>
    <property type="match status" value="1"/>
</dbReference>